<organism evidence="1 2">
    <name type="scientific">Alteromonas australica</name>
    <dbReference type="NCBI Taxonomy" id="589873"/>
    <lineage>
        <taxon>Bacteria</taxon>
        <taxon>Pseudomonadati</taxon>
        <taxon>Pseudomonadota</taxon>
        <taxon>Gammaproteobacteria</taxon>
        <taxon>Alteromonadales</taxon>
        <taxon>Alteromonadaceae</taxon>
        <taxon>Alteromonas/Salinimonas group</taxon>
        <taxon>Alteromonas</taxon>
    </lineage>
</organism>
<gene>
    <name evidence="1" type="ORF">DCW74_10375</name>
</gene>
<name>A0A350P4A8_9ALTE</name>
<comment type="caution">
    <text evidence="1">The sequence shown here is derived from an EMBL/GenBank/DDBJ whole genome shotgun (WGS) entry which is preliminary data.</text>
</comment>
<protein>
    <submittedName>
        <fullName evidence="1">Uncharacterized protein</fullName>
    </submittedName>
</protein>
<reference evidence="1 2" key="1">
    <citation type="journal article" date="2018" name="Nat. Biotechnol.">
        <title>A standardized bacterial taxonomy based on genome phylogeny substantially revises the tree of life.</title>
        <authorList>
            <person name="Parks D.H."/>
            <person name="Chuvochina M."/>
            <person name="Waite D.W."/>
            <person name="Rinke C."/>
            <person name="Skarshewski A."/>
            <person name="Chaumeil P.A."/>
            <person name="Hugenholtz P."/>
        </authorList>
    </citation>
    <scope>NUCLEOTIDE SEQUENCE [LARGE SCALE GENOMIC DNA]</scope>
    <source>
        <strain evidence="1">UBA11978</strain>
    </source>
</reference>
<dbReference type="EMBL" id="DNAN01000366">
    <property type="protein sequence ID" value="HAW76125.1"/>
    <property type="molecule type" value="Genomic_DNA"/>
</dbReference>
<dbReference type="AlphaFoldDB" id="A0A350P4A8"/>
<accession>A0A350P4A8</accession>
<dbReference type="Proteomes" id="UP000263517">
    <property type="component" value="Unassembled WGS sequence"/>
</dbReference>
<evidence type="ECO:0000313" key="1">
    <source>
        <dbReference type="EMBL" id="HAW76125.1"/>
    </source>
</evidence>
<evidence type="ECO:0000313" key="2">
    <source>
        <dbReference type="Proteomes" id="UP000263517"/>
    </source>
</evidence>
<feature type="non-terminal residue" evidence="1">
    <location>
        <position position="1"/>
    </location>
</feature>
<sequence length="84" mass="9215">ARCKVKTLTSSVLAAHTGFGLVIEKDIVSVDEIACSSKLQTITHRTLSDWQNPNGQFKRVVPIGKALEFSPVWDGVDLLQSFSQ</sequence>
<proteinExistence type="predicted"/>